<dbReference type="InterPro" id="IPR002725">
    <property type="entry name" value="YgjP-like_metallopeptidase"/>
</dbReference>
<dbReference type="Pfam" id="PF01863">
    <property type="entry name" value="YgjP-like"/>
    <property type="match status" value="1"/>
</dbReference>
<name>A0ABW4ZM45_9SPHI</name>
<comment type="caution">
    <text evidence="2">The sequence shown here is derived from an EMBL/GenBank/DDBJ whole genome shotgun (WGS) entry which is preliminary data.</text>
</comment>
<evidence type="ECO:0000313" key="3">
    <source>
        <dbReference type="Proteomes" id="UP001597387"/>
    </source>
</evidence>
<dbReference type="Gene3D" id="3.30.2010.10">
    <property type="entry name" value="Metalloproteases ('zincins'), catalytic domain"/>
    <property type="match status" value="1"/>
</dbReference>
<evidence type="ECO:0000259" key="1">
    <source>
        <dbReference type="Pfam" id="PF01863"/>
    </source>
</evidence>
<proteinExistence type="predicted"/>
<reference evidence="3" key="1">
    <citation type="journal article" date="2019" name="Int. J. Syst. Evol. Microbiol.">
        <title>The Global Catalogue of Microorganisms (GCM) 10K type strain sequencing project: providing services to taxonomists for standard genome sequencing and annotation.</title>
        <authorList>
            <consortium name="The Broad Institute Genomics Platform"/>
            <consortium name="The Broad Institute Genome Sequencing Center for Infectious Disease"/>
            <person name="Wu L."/>
            <person name="Ma J."/>
        </authorList>
    </citation>
    <scope>NUCLEOTIDE SEQUENCE [LARGE SCALE GENOMIC DNA]</scope>
    <source>
        <strain evidence="3">KCTC 42217</strain>
    </source>
</reference>
<keyword evidence="3" id="KW-1185">Reference proteome</keyword>
<protein>
    <submittedName>
        <fullName evidence="2">YgjP-like metallopeptidase domain-containing protein</fullName>
    </submittedName>
</protein>
<evidence type="ECO:0000313" key="2">
    <source>
        <dbReference type="EMBL" id="MFD2163113.1"/>
    </source>
</evidence>
<sequence>MEYVIVHELCNLVHNYHKQNFIDLKNKEPSDWKRQTESLEKSWRKNKINLYP</sequence>
<dbReference type="Proteomes" id="UP001597387">
    <property type="component" value="Unassembled WGS sequence"/>
</dbReference>
<accession>A0ABW4ZM45</accession>
<dbReference type="RefSeq" id="WP_379126074.1">
    <property type="nucleotide sequence ID" value="NZ_JAFMZO010000002.1"/>
</dbReference>
<feature type="domain" description="YgjP-like metallopeptidase" evidence="1">
    <location>
        <begin position="2"/>
        <end position="41"/>
    </location>
</feature>
<organism evidence="2 3">
    <name type="scientific">Paradesertivirga mongoliensis</name>
    <dbReference type="NCBI Taxonomy" id="2100740"/>
    <lineage>
        <taxon>Bacteria</taxon>
        <taxon>Pseudomonadati</taxon>
        <taxon>Bacteroidota</taxon>
        <taxon>Sphingobacteriia</taxon>
        <taxon>Sphingobacteriales</taxon>
        <taxon>Sphingobacteriaceae</taxon>
        <taxon>Paradesertivirga</taxon>
    </lineage>
</organism>
<gene>
    <name evidence="2" type="ORF">ACFSJU_11975</name>
</gene>
<dbReference type="EMBL" id="JBHUHZ010000002">
    <property type="protein sequence ID" value="MFD2163113.1"/>
    <property type="molecule type" value="Genomic_DNA"/>
</dbReference>